<evidence type="ECO:0000256" key="1">
    <source>
        <dbReference type="SAM" id="MobiDB-lite"/>
    </source>
</evidence>
<dbReference type="EMBL" id="WEGJ01000002">
    <property type="protein sequence ID" value="MQY10905.1"/>
    <property type="molecule type" value="Genomic_DNA"/>
</dbReference>
<evidence type="ECO:0000313" key="3">
    <source>
        <dbReference type="Proteomes" id="UP000466345"/>
    </source>
</evidence>
<gene>
    <name evidence="2" type="ORF">SRB5_10180</name>
</gene>
<name>A0A7K0CBT0_9ACTN</name>
<feature type="compositionally biased region" description="Basic and acidic residues" evidence="1">
    <location>
        <begin position="52"/>
        <end position="62"/>
    </location>
</feature>
<organism evidence="2 3">
    <name type="scientific">Streptomyces smaragdinus</name>
    <dbReference type="NCBI Taxonomy" id="2585196"/>
    <lineage>
        <taxon>Bacteria</taxon>
        <taxon>Bacillati</taxon>
        <taxon>Actinomycetota</taxon>
        <taxon>Actinomycetes</taxon>
        <taxon>Kitasatosporales</taxon>
        <taxon>Streptomycetaceae</taxon>
        <taxon>Streptomyces</taxon>
    </lineage>
</organism>
<keyword evidence="3" id="KW-1185">Reference proteome</keyword>
<dbReference type="AlphaFoldDB" id="A0A7K0CBT0"/>
<feature type="region of interest" description="Disordered" evidence="1">
    <location>
        <begin position="1"/>
        <end position="91"/>
    </location>
</feature>
<evidence type="ECO:0000313" key="2">
    <source>
        <dbReference type="EMBL" id="MQY10905.1"/>
    </source>
</evidence>
<protein>
    <submittedName>
        <fullName evidence="2">Uncharacterized protein</fullName>
    </submittedName>
</protein>
<sequence>MNATGRRKPTPAPVAAIRLPPRRSAGRSPATAPRPAVPFVRESKGHPLARQTLDRIGYEAEQRTTGLIRPRETAPNQATRAHAEPPSPRAR</sequence>
<accession>A0A7K0CBT0</accession>
<proteinExistence type="predicted"/>
<comment type="caution">
    <text evidence="2">The sequence shown here is derived from an EMBL/GenBank/DDBJ whole genome shotgun (WGS) entry which is preliminary data.</text>
</comment>
<reference evidence="2 3" key="1">
    <citation type="submission" date="2019-10" db="EMBL/GenBank/DDBJ databases">
        <title>Streptomyces smaragdinus sp. nov. and Streptomyces fabii sp. nov., isolated from the gut of fungus growing-termite Macrotermes natalensis.</title>
        <authorList>
            <person name="Schwitalla J."/>
            <person name="Benndorf R."/>
            <person name="Martin K."/>
            <person name="De Beer W."/>
            <person name="Kaster A.-K."/>
            <person name="Vollmers J."/>
            <person name="Poulsen M."/>
            <person name="Beemelmanns C."/>
        </authorList>
    </citation>
    <scope>NUCLEOTIDE SEQUENCE [LARGE SCALE GENOMIC DNA]</scope>
    <source>
        <strain evidence="2 3">RB5</strain>
    </source>
</reference>
<dbReference type="Proteomes" id="UP000466345">
    <property type="component" value="Unassembled WGS sequence"/>
</dbReference>